<name>A0A9P6QYL4_9FUNG</name>
<dbReference type="SUPFAM" id="SSF52540">
    <property type="entry name" value="P-loop containing nucleoside triphosphate hydrolases"/>
    <property type="match status" value="2"/>
</dbReference>
<keyword evidence="6 13" id="KW-0863">Zinc-finger</keyword>
<dbReference type="InterPro" id="IPR050628">
    <property type="entry name" value="SNF2_RAD54_helicase_TF"/>
</dbReference>
<evidence type="ECO:0000256" key="10">
    <source>
        <dbReference type="ARBA" id="ARBA00022840"/>
    </source>
</evidence>
<evidence type="ECO:0000313" key="19">
    <source>
        <dbReference type="Proteomes" id="UP000823405"/>
    </source>
</evidence>
<dbReference type="InterPro" id="IPR013083">
    <property type="entry name" value="Znf_RING/FYVE/PHD"/>
</dbReference>
<dbReference type="Pfam" id="PF08797">
    <property type="entry name" value="HIRAN"/>
    <property type="match status" value="1"/>
</dbReference>
<evidence type="ECO:0000256" key="8">
    <source>
        <dbReference type="ARBA" id="ARBA00022806"/>
    </source>
</evidence>
<feature type="compositionally biased region" description="Acidic residues" evidence="14">
    <location>
        <begin position="338"/>
        <end position="349"/>
    </location>
</feature>
<dbReference type="GO" id="GO:0003676">
    <property type="term" value="F:nucleic acid binding"/>
    <property type="evidence" value="ECO:0007669"/>
    <property type="project" value="InterPro"/>
</dbReference>
<dbReference type="InterPro" id="IPR049730">
    <property type="entry name" value="SNF2/RAD54-like_C"/>
</dbReference>
<comment type="similarity">
    <text evidence="2">Belongs to the SNF2/RAD54 helicase family.</text>
</comment>
<dbReference type="GO" id="GO:0008094">
    <property type="term" value="F:ATP-dependent activity, acting on DNA"/>
    <property type="evidence" value="ECO:0007669"/>
    <property type="project" value="TreeGrafter"/>
</dbReference>
<keyword evidence="9" id="KW-0862">Zinc</keyword>
<dbReference type="InterPro" id="IPR001650">
    <property type="entry name" value="Helicase_C-like"/>
</dbReference>
<evidence type="ECO:0000256" key="3">
    <source>
        <dbReference type="ARBA" id="ARBA00022723"/>
    </source>
</evidence>
<feature type="compositionally biased region" description="Polar residues" evidence="14">
    <location>
        <begin position="81"/>
        <end position="91"/>
    </location>
</feature>
<dbReference type="GO" id="GO:0008270">
    <property type="term" value="F:zinc ion binding"/>
    <property type="evidence" value="ECO:0007669"/>
    <property type="project" value="UniProtKB-KW"/>
</dbReference>
<evidence type="ECO:0000256" key="2">
    <source>
        <dbReference type="ARBA" id="ARBA00007025"/>
    </source>
</evidence>
<dbReference type="InterPro" id="IPR000330">
    <property type="entry name" value="SNF2_N"/>
</dbReference>
<keyword evidence="8 18" id="KW-0347">Helicase</keyword>
<dbReference type="PROSITE" id="PS51192">
    <property type="entry name" value="HELICASE_ATP_BIND_1"/>
    <property type="match status" value="1"/>
</dbReference>
<dbReference type="PANTHER" id="PTHR45626:SF22">
    <property type="entry name" value="DNA REPAIR PROTEIN RAD5"/>
    <property type="match status" value="1"/>
</dbReference>
<dbReference type="SMART" id="SM00184">
    <property type="entry name" value="RING"/>
    <property type="match status" value="1"/>
</dbReference>
<gene>
    <name evidence="18" type="primary">RAD5</name>
    <name evidence="18" type="ORF">BGZ97_002991</name>
</gene>
<comment type="subcellular location">
    <subcellularLocation>
        <location evidence="1">Nucleus</location>
    </subcellularLocation>
</comment>
<dbReference type="Pfam" id="PF13920">
    <property type="entry name" value="zf-C3HC4_3"/>
    <property type="match status" value="1"/>
</dbReference>
<evidence type="ECO:0000256" key="7">
    <source>
        <dbReference type="ARBA" id="ARBA00022801"/>
    </source>
</evidence>
<feature type="compositionally biased region" description="Low complexity" evidence="14">
    <location>
        <begin position="492"/>
        <end position="507"/>
    </location>
</feature>
<dbReference type="PROSITE" id="PS51194">
    <property type="entry name" value="HELICASE_CTER"/>
    <property type="match status" value="1"/>
</dbReference>
<evidence type="ECO:0000256" key="4">
    <source>
        <dbReference type="ARBA" id="ARBA00022741"/>
    </source>
</evidence>
<dbReference type="InterPro" id="IPR014001">
    <property type="entry name" value="Helicase_ATP-bd"/>
</dbReference>
<feature type="region of interest" description="Disordered" evidence="14">
    <location>
        <begin position="329"/>
        <end position="351"/>
    </location>
</feature>
<dbReference type="PROSITE" id="PS50089">
    <property type="entry name" value="ZF_RING_2"/>
    <property type="match status" value="1"/>
</dbReference>
<proteinExistence type="inferred from homology"/>
<evidence type="ECO:0000259" key="17">
    <source>
        <dbReference type="PROSITE" id="PS51194"/>
    </source>
</evidence>
<evidence type="ECO:0000256" key="1">
    <source>
        <dbReference type="ARBA" id="ARBA00004123"/>
    </source>
</evidence>
<evidence type="ECO:0000259" key="16">
    <source>
        <dbReference type="PROSITE" id="PS51192"/>
    </source>
</evidence>
<keyword evidence="12" id="KW-0539">Nucleus</keyword>
<sequence>MATTRNIPAHLVDLADILGPDVDVAILEKLNVISDGNLNRAINHFYEGTYNNVTIPPVRPRAPSQAQAPSATSSARIPSGQKRNSSINNLDEQFFTRRTGASAQSLRQESGTALHSVKQESGTASQAGTGKKRKILDSFFPKYLGEITTIAYALGGMVKIKAGEDVCFERSRPNPQSQLGRKKTGWGGKALKENNVVRFTKENGFEIGRLHVDTARWVSKIMDYGLAEFRGTIILAPPVLQTGAEIVLTMRCYLTAAAFTELGSVSKVLAIPKTGSSFVNEAVETEDELDLKYRKYAMNAMFRELALTPIATNTTVGPRDQNIEIFSSTPEASTTVANEDEEEKEGEPEVSDKELDVLYEKAQQHGREFDPMDPPPTMTYTLKQYQRQALAWMYHKECSKTSESHQTLHPLWEVYEFKQEDGQDLRSSEPRRYYFNPYSSELSLEFPTSDQLCRGGILADEMGLGKTIEILSLVHSNMMDKTELGTPEEAFSRLTTSNSTSTPRRTSPTTLIVCPMSLISQWRDETINSSGGTLTAEVYYGGARDRTEESLLKRGAPDVLITSYGVVMSEYSKLVGARENDQSKAKGISNLDDIKSQNAWRKGSALFNVDFHRVVLDEAHQIKSRLTKTAKACYALNSARRWVVTGTPIQNKLEDLFSLVHFLRAEPWSNFSFWRTFITIPFESKDKDKAMRVITSVLEPLVLRRTKTTKDENGDPIIMLPERTIEIEYLKFSAQENDIYQALFKDGKTKFNHYCRAGTVLRHYASIFQLLMRMRQVCDHPLLVVGRGKTDGAQDLKDGPVQLEELMAKFSGDGDQNDTSFGVSVLENLMKNTDEIPECPVCFEDMADGVLMPCMHAACRSCVLDYLQVRDDKGESGECPICRQGPITENDLIEYTTSDATSAGTKKEDLEDDERSSVSGGNVLISDPSGNSNRVIQMRRNNFKSSAKLDALMRHLNRDRKTDPDAKAVVFSQFTGMLDLAESILDRDGFQFLRLDGTLSQANREQTLRAFKNPDHPATVMLISLRAGGVGLNLTAASRVYMLDPWWNYAIESQAIDRVHRIGQTKPVIVKRFIIEDSVEEKILSIQNRKNALASGLGMTKLEAQGARMDDLQEIFS</sequence>
<keyword evidence="4" id="KW-0547">Nucleotide-binding</keyword>
<evidence type="ECO:0000259" key="15">
    <source>
        <dbReference type="PROSITE" id="PS50089"/>
    </source>
</evidence>
<dbReference type="SUPFAM" id="SSF57850">
    <property type="entry name" value="RING/U-box"/>
    <property type="match status" value="1"/>
</dbReference>
<keyword evidence="7" id="KW-0378">Hydrolase</keyword>
<dbReference type="SMART" id="SM00490">
    <property type="entry name" value="HELICc"/>
    <property type="match status" value="1"/>
</dbReference>
<keyword evidence="19" id="KW-1185">Reference proteome</keyword>
<feature type="region of interest" description="Disordered" evidence="14">
    <location>
        <begin position="485"/>
        <end position="507"/>
    </location>
</feature>
<keyword evidence="3" id="KW-0479">Metal-binding</keyword>
<keyword evidence="11" id="KW-0234">DNA repair</keyword>
<comment type="caution">
    <text evidence="18">The sequence shown here is derived from an EMBL/GenBank/DDBJ whole genome shotgun (WGS) entry which is preliminary data.</text>
</comment>
<evidence type="ECO:0000256" key="12">
    <source>
        <dbReference type="ARBA" id="ARBA00023242"/>
    </source>
</evidence>
<feature type="region of interest" description="Disordered" evidence="14">
    <location>
        <begin position="896"/>
        <end position="932"/>
    </location>
</feature>
<keyword evidence="5" id="KW-0227">DNA damage</keyword>
<dbReference type="AlphaFoldDB" id="A0A9P6QYL4"/>
<dbReference type="CDD" id="cd18008">
    <property type="entry name" value="DEXDc_SHPRH-like"/>
    <property type="match status" value="1"/>
</dbReference>
<feature type="domain" description="Helicase C-terminal" evidence="17">
    <location>
        <begin position="948"/>
        <end position="1103"/>
    </location>
</feature>
<feature type="domain" description="RING-type" evidence="15">
    <location>
        <begin position="839"/>
        <end position="883"/>
    </location>
</feature>
<evidence type="ECO:0000256" key="5">
    <source>
        <dbReference type="ARBA" id="ARBA00022763"/>
    </source>
</evidence>
<dbReference type="InterPro" id="IPR027417">
    <property type="entry name" value="P-loop_NTPase"/>
</dbReference>
<evidence type="ECO:0000256" key="11">
    <source>
        <dbReference type="ARBA" id="ARBA00023204"/>
    </source>
</evidence>
<dbReference type="GO" id="GO:0006281">
    <property type="term" value="P:DNA repair"/>
    <property type="evidence" value="ECO:0007669"/>
    <property type="project" value="UniProtKB-KW"/>
</dbReference>
<evidence type="ECO:0000313" key="18">
    <source>
        <dbReference type="EMBL" id="KAG0300977.1"/>
    </source>
</evidence>
<dbReference type="CDD" id="cd18793">
    <property type="entry name" value="SF2_C_SNF"/>
    <property type="match status" value="1"/>
</dbReference>
<feature type="compositionally biased region" description="Polar residues" evidence="14">
    <location>
        <begin position="99"/>
        <end position="128"/>
    </location>
</feature>
<dbReference type="Gene3D" id="3.30.40.10">
    <property type="entry name" value="Zinc/RING finger domain, C3HC4 (zinc finger)"/>
    <property type="match status" value="1"/>
</dbReference>
<dbReference type="GO" id="GO:0005634">
    <property type="term" value="C:nucleus"/>
    <property type="evidence" value="ECO:0007669"/>
    <property type="project" value="UniProtKB-SubCell"/>
</dbReference>
<keyword evidence="10" id="KW-0067">ATP-binding</keyword>
<dbReference type="InterPro" id="IPR001841">
    <property type="entry name" value="Znf_RING"/>
</dbReference>
<dbReference type="Gene3D" id="3.40.50.300">
    <property type="entry name" value="P-loop containing nucleotide triphosphate hydrolases"/>
    <property type="match status" value="1"/>
</dbReference>
<dbReference type="Gene3D" id="3.40.50.10810">
    <property type="entry name" value="Tandem AAA-ATPase domain"/>
    <property type="match status" value="1"/>
</dbReference>
<protein>
    <submittedName>
        <fullName evidence="18">DNA helicase rad5</fullName>
    </submittedName>
</protein>
<feature type="domain" description="Helicase ATP-binding" evidence="16">
    <location>
        <begin position="447"/>
        <end position="666"/>
    </location>
</feature>
<accession>A0A9P6QYL4</accession>
<dbReference type="PANTHER" id="PTHR45626">
    <property type="entry name" value="TRANSCRIPTION TERMINATION FACTOR 2-RELATED"/>
    <property type="match status" value="1"/>
</dbReference>
<feature type="compositionally biased region" description="Low complexity" evidence="14">
    <location>
        <begin position="61"/>
        <end position="76"/>
    </location>
</feature>
<reference evidence="18" key="1">
    <citation type="journal article" date="2020" name="Fungal Divers.">
        <title>Resolving the Mortierellaceae phylogeny through synthesis of multi-gene phylogenetics and phylogenomics.</title>
        <authorList>
            <person name="Vandepol N."/>
            <person name="Liber J."/>
            <person name="Desiro A."/>
            <person name="Na H."/>
            <person name="Kennedy M."/>
            <person name="Barry K."/>
            <person name="Grigoriev I.V."/>
            <person name="Miller A.N."/>
            <person name="O'Donnell K."/>
            <person name="Stajich J.E."/>
            <person name="Bonito G."/>
        </authorList>
    </citation>
    <scope>NUCLEOTIDE SEQUENCE</scope>
    <source>
        <strain evidence="18">NVP60</strain>
    </source>
</reference>
<dbReference type="SMART" id="SM00910">
    <property type="entry name" value="HIRAN"/>
    <property type="match status" value="1"/>
</dbReference>
<dbReference type="InterPro" id="IPR014905">
    <property type="entry name" value="HIRAN"/>
</dbReference>
<dbReference type="GO" id="GO:0016818">
    <property type="term" value="F:hydrolase activity, acting on acid anhydrides, in phosphorus-containing anhydrides"/>
    <property type="evidence" value="ECO:0007669"/>
    <property type="project" value="InterPro"/>
</dbReference>
<evidence type="ECO:0000256" key="14">
    <source>
        <dbReference type="SAM" id="MobiDB-lite"/>
    </source>
</evidence>
<feature type="region of interest" description="Disordered" evidence="14">
    <location>
        <begin position="56"/>
        <end position="129"/>
    </location>
</feature>
<evidence type="ECO:0000256" key="13">
    <source>
        <dbReference type="PROSITE-ProRule" id="PRU00175"/>
    </source>
</evidence>
<dbReference type="InterPro" id="IPR038718">
    <property type="entry name" value="SNF2-like_sf"/>
</dbReference>
<dbReference type="Proteomes" id="UP000823405">
    <property type="component" value="Unassembled WGS sequence"/>
</dbReference>
<dbReference type="OrthoDB" id="448448at2759"/>
<dbReference type="GO" id="GO:0005524">
    <property type="term" value="F:ATP binding"/>
    <property type="evidence" value="ECO:0007669"/>
    <property type="project" value="UniProtKB-KW"/>
</dbReference>
<organism evidence="18 19">
    <name type="scientific">Linnemannia gamsii</name>
    <dbReference type="NCBI Taxonomy" id="64522"/>
    <lineage>
        <taxon>Eukaryota</taxon>
        <taxon>Fungi</taxon>
        <taxon>Fungi incertae sedis</taxon>
        <taxon>Mucoromycota</taxon>
        <taxon>Mortierellomycotina</taxon>
        <taxon>Mortierellomycetes</taxon>
        <taxon>Mortierellales</taxon>
        <taxon>Mortierellaceae</taxon>
        <taxon>Linnemannia</taxon>
    </lineage>
</organism>
<evidence type="ECO:0000256" key="9">
    <source>
        <dbReference type="ARBA" id="ARBA00022833"/>
    </source>
</evidence>
<dbReference type="EMBL" id="JAAAIN010001686">
    <property type="protein sequence ID" value="KAG0300977.1"/>
    <property type="molecule type" value="Genomic_DNA"/>
</dbReference>
<dbReference type="Pfam" id="PF00271">
    <property type="entry name" value="Helicase_C"/>
    <property type="match status" value="1"/>
</dbReference>
<evidence type="ECO:0000256" key="6">
    <source>
        <dbReference type="ARBA" id="ARBA00022771"/>
    </source>
</evidence>
<dbReference type="SMART" id="SM00487">
    <property type="entry name" value="DEXDc"/>
    <property type="match status" value="1"/>
</dbReference>
<dbReference type="Pfam" id="PF00176">
    <property type="entry name" value="SNF2-rel_dom"/>
    <property type="match status" value="1"/>
</dbReference>
<dbReference type="GO" id="GO:0004386">
    <property type="term" value="F:helicase activity"/>
    <property type="evidence" value="ECO:0007669"/>
    <property type="project" value="UniProtKB-KW"/>
</dbReference>